<dbReference type="PANTHER" id="PTHR48111:SF2">
    <property type="entry name" value="RESPONSE REGULATOR SAER"/>
    <property type="match status" value="1"/>
</dbReference>
<dbReference type="PROSITE" id="PS51755">
    <property type="entry name" value="OMPR_PHOB"/>
    <property type="match status" value="1"/>
</dbReference>
<dbReference type="InterPro" id="IPR036388">
    <property type="entry name" value="WH-like_DNA-bd_sf"/>
</dbReference>
<proteinExistence type="predicted"/>
<dbReference type="Gene3D" id="3.40.50.2300">
    <property type="match status" value="1"/>
</dbReference>
<dbReference type="Pfam" id="PF00072">
    <property type="entry name" value="Response_reg"/>
    <property type="match status" value="1"/>
</dbReference>
<evidence type="ECO:0000313" key="12">
    <source>
        <dbReference type="EMBL" id="PXV84886.1"/>
    </source>
</evidence>
<evidence type="ECO:0000259" key="10">
    <source>
        <dbReference type="PROSITE" id="PS50110"/>
    </source>
</evidence>
<evidence type="ECO:0000256" key="9">
    <source>
        <dbReference type="PROSITE-ProRule" id="PRU01091"/>
    </source>
</evidence>
<gene>
    <name evidence="12" type="ORF">C8E03_12116</name>
    <name evidence="13" type="ORF">CG710_018805</name>
</gene>
<feature type="domain" description="Response regulatory" evidence="10">
    <location>
        <begin position="3"/>
        <end position="116"/>
    </location>
</feature>
<dbReference type="PROSITE" id="PS50110">
    <property type="entry name" value="RESPONSE_REGULATORY"/>
    <property type="match status" value="1"/>
</dbReference>
<evidence type="ECO:0000256" key="4">
    <source>
        <dbReference type="ARBA" id="ARBA00023015"/>
    </source>
</evidence>
<dbReference type="Proteomes" id="UP000247523">
    <property type="component" value="Unassembled WGS sequence"/>
</dbReference>
<dbReference type="GO" id="GO:0000156">
    <property type="term" value="F:phosphorelay response regulator activity"/>
    <property type="evidence" value="ECO:0007669"/>
    <property type="project" value="TreeGrafter"/>
</dbReference>
<comment type="function">
    <text evidence="7">May play the central regulatory role in sporulation. It may be an element of the effector pathway responsible for the activation of sporulation genes in response to nutritional stress. Spo0A may act in concert with spo0H (a sigma factor) to control the expression of some genes that are critical to the sporulation process.</text>
</comment>
<reference evidence="13 14" key="1">
    <citation type="journal article" date="2017" name="Genome Announc.">
        <title>Draft Genome Sequence of a Sporulating and Motile Strain of Lachnotalea glycerini Isolated from Water in Quebec City, Canada.</title>
        <authorList>
            <person name="Maheux A.F."/>
            <person name="Boudreau D.K."/>
            <person name="Berube E."/>
            <person name="Boissinot M."/>
            <person name="Raymond F."/>
            <person name="Brodeur S."/>
            <person name="Corbeil J."/>
            <person name="Isabel S."/>
            <person name="Omar R.F."/>
            <person name="Bergeron M.G."/>
        </authorList>
    </citation>
    <scope>NUCLEOTIDE SEQUENCE [LARGE SCALE GENOMIC DNA]</scope>
    <source>
        <strain evidence="13 14">CCRI-19302</strain>
    </source>
</reference>
<reference evidence="12 15" key="2">
    <citation type="submission" date="2018-05" db="EMBL/GenBank/DDBJ databases">
        <title>Genomic Encyclopedia of Type Strains, Phase IV (KMG-IV): sequencing the most valuable type-strain genomes for metagenomic binning, comparative biology and taxonomic classification.</title>
        <authorList>
            <person name="Goeker M."/>
        </authorList>
    </citation>
    <scope>NUCLEOTIDE SEQUENCE [LARGE SCALE GENOMIC DNA]</scope>
    <source>
        <strain evidence="12 15">DSM 28816</strain>
    </source>
</reference>
<dbReference type="Gene3D" id="6.10.250.690">
    <property type="match status" value="1"/>
</dbReference>
<evidence type="ECO:0000256" key="6">
    <source>
        <dbReference type="ARBA" id="ARBA00023163"/>
    </source>
</evidence>
<dbReference type="GO" id="GO:0000976">
    <property type="term" value="F:transcription cis-regulatory region binding"/>
    <property type="evidence" value="ECO:0007669"/>
    <property type="project" value="TreeGrafter"/>
</dbReference>
<comment type="caution">
    <text evidence="12">The sequence shown here is derived from an EMBL/GenBank/DDBJ whole genome shotgun (WGS) entry which is preliminary data.</text>
</comment>
<dbReference type="RefSeq" id="WP_094376948.1">
    <property type="nucleotide sequence ID" value="NZ_NOKA02000072.1"/>
</dbReference>
<feature type="DNA-binding region" description="OmpR/PhoB-type" evidence="9">
    <location>
        <begin position="133"/>
        <end position="232"/>
    </location>
</feature>
<dbReference type="EMBL" id="NOKA02000072">
    <property type="protein sequence ID" value="RDY29091.1"/>
    <property type="molecule type" value="Genomic_DNA"/>
</dbReference>
<evidence type="ECO:0000256" key="5">
    <source>
        <dbReference type="ARBA" id="ARBA00023125"/>
    </source>
</evidence>
<reference evidence="13" key="3">
    <citation type="submission" date="2018-07" db="EMBL/GenBank/DDBJ databases">
        <authorList>
            <person name="Quirk P.G."/>
            <person name="Krulwich T.A."/>
        </authorList>
    </citation>
    <scope>NUCLEOTIDE SEQUENCE</scope>
    <source>
        <strain evidence="13">CCRI-19302</strain>
    </source>
</reference>
<dbReference type="FunFam" id="3.40.50.2300:FF:000001">
    <property type="entry name" value="DNA-binding response regulator PhoB"/>
    <property type="match status" value="1"/>
</dbReference>
<name>A0A255JLD9_9FIRM</name>
<keyword evidence="5 9" id="KW-0238">DNA-binding</keyword>
<dbReference type="Pfam" id="PF00486">
    <property type="entry name" value="Trans_reg_C"/>
    <property type="match status" value="1"/>
</dbReference>
<dbReference type="InterPro" id="IPR001789">
    <property type="entry name" value="Sig_transdc_resp-reg_receiver"/>
</dbReference>
<sequence>MAEVLIVDDEQEIVELLTIYLKNSGFQSYGVYDGLSALKILKERKIDVILLDVMLPDTDGFSLIREIQKTYDVPIMFLSAKGEDADKILGLGLGADDYVVKPFNPLEVVARIQVLLRRYRKIKQGEENLIHEETNLKVDELCINRARCEVFKGAKRLVLTSMEYKLLLFLALNPNRVFTKRQLYENVWEEEYEGDENIIMVYICKLRDKIEEDSQKPKYIKTIRGLGYRFEGKLL</sequence>
<evidence type="ECO:0000256" key="1">
    <source>
        <dbReference type="ARBA" id="ARBA00018672"/>
    </source>
</evidence>
<evidence type="ECO:0000259" key="11">
    <source>
        <dbReference type="PROSITE" id="PS51755"/>
    </source>
</evidence>
<keyword evidence="2 8" id="KW-0597">Phosphoprotein</keyword>
<keyword evidence="4" id="KW-0805">Transcription regulation</keyword>
<keyword evidence="6" id="KW-0804">Transcription</keyword>
<keyword evidence="14" id="KW-1185">Reference proteome</keyword>
<dbReference type="SMART" id="SM00862">
    <property type="entry name" value="Trans_reg_C"/>
    <property type="match status" value="1"/>
</dbReference>
<dbReference type="SUPFAM" id="SSF52172">
    <property type="entry name" value="CheY-like"/>
    <property type="match status" value="1"/>
</dbReference>
<dbReference type="CDD" id="cd17574">
    <property type="entry name" value="REC_OmpR"/>
    <property type="match status" value="1"/>
</dbReference>
<dbReference type="SUPFAM" id="SSF46894">
    <property type="entry name" value="C-terminal effector domain of the bipartite response regulators"/>
    <property type="match status" value="1"/>
</dbReference>
<dbReference type="GO" id="GO:0006355">
    <property type="term" value="P:regulation of DNA-templated transcription"/>
    <property type="evidence" value="ECO:0007669"/>
    <property type="project" value="InterPro"/>
</dbReference>
<evidence type="ECO:0000256" key="3">
    <source>
        <dbReference type="ARBA" id="ARBA00023012"/>
    </source>
</evidence>
<evidence type="ECO:0000313" key="14">
    <source>
        <dbReference type="Proteomes" id="UP000216411"/>
    </source>
</evidence>
<dbReference type="AlphaFoldDB" id="A0A255JLD9"/>
<dbReference type="InterPro" id="IPR001867">
    <property type="entry name" value="OmpR/PhoB-type_DNA-bd"/>
</dbReference>
<keyword evidence="3" id="KW-0902">Two-component regulatory system</keyword>
<dbReference type="FunFam" id="1.10.10.10:FF:000018">
    <property type="entry name" value="DNA-binding response regulator ResD"/>
    <property type="match status" value="1"/>
</dbReference>
<evidence type="ECO:0000256" key="8">
    <source>
        <dbReference type="PROSITE-ProRule" id="PRU00169"/>
    </source>
</evidence>
<dbReference type="PANTHER" id="PTHR48111">
    <property type="entry name" value="REGULATOR OF RPOS"/>
    <property type="match status" value="1"/>
</dbReference>
<dbReference type="GO" id="GO:0005829">
    <property type="term" value="C:cytosol"/>
    <property type="evidence" value="ECO:0007669"/>
    <property type="project" value="TreeGrafter"/>
</dbReference>
<dbReference type="SMART" id="SM00448">
    <property type="entry name" value="REC"/>
    <property type="match status" value="1"/>
</dbReference>
<organism evidence="12 15">
    <name type="scientific">Lachnotalea glycerini</name>
    <dbReference type="NCBI Taxonomy" id="1763509"/>
    <lineage>
        <taxon>Bacteria</taxon>
        <taxon>Bacillati</taxon>
        <taxon>Bacillota</taxon>
        <taxon>Clostridia</taxon>
        <taxon>Lachnospirales</taxon>
        <taxon>Lachnospiraceae</taxon>
        <taxon>Lachnotalea</taxon>
    </lineage>
</organism>
<dbReference type="Proteomes" id="UP000216411">
    <property type="component" value="Unassembled WGS sequence"/>
</dbReference>
<dbReference type="OrthoDB" id="9790442at2"/>
<dbReference type="InterPro" id="IPR016032">
    <property type="entry name" value="Sig_transdc_resp-reg_C-effctor"/>
</dbReference>
<dbReference type="InterPro" id="IPR011006">
    <property type="entry name" value="CheY-like_superfamily"/>
</dbReference>
<evidence type="ECO:0000256" key="7">
    <source>
        <dbReference type="ARBA" id="ARBA00024867"/>
    </source>
</evidence>
<dbReference type="GO" id="GO:0032993">
    <property type="term" value="C:protein-DNA complex"/>
    <property type="evidence" value="ECO:0007669"/>
    <property type="project" value="TreeGrafter"/>
</dbReference>
<dbReference type="CDD" id="cd00383">
    <property type="entry name" value="trans_reg_C"/>
    <property type="match status" value="1"/>
</dbReference>
<dbReference type="EMBL" id="QICS01000021">
    <property type="protein sequence ID" value="PXV84886.1"/>
    <property type="molecule type" value="Genomic_DNA"/>
</dbReference>
<evidence type="ECO:0000313" key="15">
    <source>
        <dbReference type="Proteomes" id="UP000247523"/>
    </source>
</evidence>
<evidence type="ECO:0000256" key="2">
    <source>
        <dbReference type="ARBA" id="ARBA00022553"/>
    </source>
</evidence>
<dbReference type="InterPro" id="IPR039420">
    <property type="entry name" value="WalR-like"/>
</dbReference>
<feature type="modified residue" description="4-aspartylphosphate" evidence="8">
    <location>
        <position position="52"/>
    </location>
</feature>
<accession>A0A255JLD9</accession>
<dbReference type="Gene3D" id="1.10.10.10">
    <property type="entry name" value="Winged helix-like DNA-binding domain superfamily/Winged helix DNA-binding domain"/>
    <property type="match status" value="1"/>
</dbReference>
<evidence type="ECO:0000313" key="13">
    <source>
        <dbReference type="EMBL" id="RDY29091.1"/>
    </source>
</evidence>
<feature type="domain" description="OmpR/PhoB-type" evidence="11">
    <location>
        <begin position="133"/>
        <end position="232"/>
    </location>
</feature>
<protein>
    <recommendedName>
        <fullName evidence="1">Stage 0 sporulation protein A homolog</fullName>
    </recommendedName>
</protein>